<dbReference type="STRING" id="5601.A0A0D2FM43"/>
<organism evidence="5 6">
    <name type="scientific">Phialophora macrospora</name>
    <dbReference type="NCBI Taxonomy" id="1851006"/>
    <lineage>
        <taxon>Eukaryota</taxon>
        <taxon>Fungi</taxon>
        <taxon>Dikarya</taxon>
        <taxon>Ascomycota</taxon>
        <taxon>Pezizomycotina</taxon>
        <taxon>Eurotiomycetes</taxon>
        <taxon>Chaetothyriomycetidae</taxon>
        <taxon>Chaetothyriales</taxon>
        <taxon>Herpotrichiellaceae</taxon>
        <taxon>Phialophora</taxon>
    </lineage>
</organism>
<dbReference type="Proteomes" id="UP000054266">
    <property type="component" value="Unassembled WGS sequence"/>
</dbReference>
<dbReference type="GO" id="GO:0008757">
    <property type="term" value="F:S-adenosylmethionine-dependent methyltransferase activity"/>
    <property type="evidence" value="ECO:0007669"/>
    <property type="project" value="InterPro"/>
</dbReference>
<dbReference type="PANTHER" id="PTHR32183:SF6">
    <property type="entry name" value="CYSTEINE SULFINATE DESULFINASE_CYSTEINE DESULFURASE AND RELATED ENZYMES"/>
    <property type="match status" value="1"/>
</dbReference>
<dbReference type="InterPro" id="IPR008854">
    <property type="entry name" value="TPMT"/>
</dbReference>
<evidence type="ECO:0000313" key="6">
    <source>
        <dbReference type="Proteomes" id="UP000054266"/>
    </source>
</evidence>
<sequence>MCCRALRPLVQFYQGASLLAEHQFVGTTAGLSSTILNPRRTPELRSFQRRPISVKIRICSPAIMSTANATAPIAENREKLKSHMAQYSGSSYVRGWDELWNKGDFLPWDRGSPSPALADTLLNHAEVIGGPFIDGRRKRALVPGCGRGVDVLLLASFGYDVVGLEYAEKALVACEQYAKEHKGSYPVKNEKIGQGGIKFVQGDFYTDDWFSKIGWEGWDGKFDLIYDYTFFCAMQPSMRKDWAKRMTELLRPSPQANLICLEFPVSKPAKSGGPPFGVAPKTYLEHLSHPGEDIAYDLEGNVKMNPLVESSPNALERVGHWHPADTHQVGKDKNGNVEDYISVWRHR</sequence>
<accession>A0A0D2FM43</accession>
<dbReference type="HOGENOM" id="CLU_056435_7_0_1"/>
<dbReference type="PANTHER" id="PTHR32183">
    <property type="match status" value="1"/>
</dbReference>
<dbReference type="Pfam" id="PF05724">
    <property type="entry name" value="TPMT"/>
    <property type="match status" value="1"/>
</dbReference>
<evidence type="ECO:0000256" key="3">
    <source>
        <dbReference type="ARBA" id="ARBA00022679"/>
    </source>
</evidence>
<evidence type="ECO:0000256" key="1">
    <source>
        <dbReference type="ARBA" id="ARBA00022553"/>
    </source>
</evidence>
<dbReference type="AlphaFoldDB" id="A0A0D2FM43"/>
<dbReference type="Gene3D" id="3.40.50.150">
    <property type="entry name" value="Vaccinia Virus protein VP39"/>
    <property type="match status" value="1"/>
</dbReference>
<keyword evidence="6" id="KW-1185">Reference proteome</keyword>
<dbReference type="EMBL" id="KN846958">
    <property type="protein sequence ID" value="KIW69198.1"/>
    <property type="molecule type" value="Genomic_DNA"/>
</dbReference>
<keyword evidence="1" id="KW-0597">Phosphoprotein</keyword>
<protein>
    <recommendedName>
        <fullName evidence="7">Thiol methyltransferase</fullName>
    </recommendedName>
</protein>
<proteinExistence type="predicted"/>
<evidence type="ECO:0008006" key="7">
    <source>
        <dbReference type="Google" id="ProtNLM"/>
    </source>
</evidence>
<reference evidence="5 6" key="1">
    <citation type="submission" date="2015-01" db="EMBL/GenBank/DDBJ databases">
        <title>The Genome Sequence of Capronia semiimmersa CBS27337.</title>
        <authorList>
            <consortium name="The Broad Institute Genomics Platform"/>
            <person name="Cuomo C."/>
            <person name="de Hoog S."/>
            <person name="Gorbushina A."/>
            <person name="Stielow B."/>
            <person name="Teixiera M."/>
            <person name="Abouelleil A."/>
            <person name="Chapman S.B."/>
            <person name="Priest M."/>
            <person name="Young S.K."/>
            <person name="Wortman J."/>
            <person name="Nusbaum C."/>
            <person name="Birren B."/>
        </authorList>
    </citation>
    <scope>NUCLEOTIDE SEQUENCE [LARGE SCALE GENOMIC DNA]</scope>
    <source>
        <strain evidence="5 6">CBS 27337</strain>
    </source>
</reference>
<evidence type="ECO:0000256" key="4">
    <source>
        <dbReference type="ARBA" id="ARBA00022691"/>
    </source>
</evidence>
<evidence type="ECO:0000256" key="2">
    <source>
        <dbReference type="ARBA" id="ARBA00022603"/>
    </source>
</evidence>
<dbReference type="PROSITE" id="PS51585">
    <property type="entry name" value="SAM_MT_TPMT"/>
    <property type="match status" value="1"/>
</dbReference>
<evidence type="ECO:0000313" key="5">
    <source>
        <dbReference type="EMBL" id="KIW69198.1"/>
    </source>
</evidence>
<dbReference type="GO" id="GO:0032259">
    <property type="term" value="P:methylation"/>
    <property type="evidence" value="ECO:0007669"/>
    <property type="project" value="UniProtKB-KW"/>
</dbReference>
<keyword evidence="4" id="KW-0949">S-adenosyl-L-methionine</keyword>
<gene>
    <name evidence="5" type="ORF">PV04_05089</name>
</gene>
<dbReference type="CDD" id="cd02440">
    <property type="entry name" value="AdoMet_MTases"/>
    <property type="match status" value="1"/>
</dbReference>
<dbReference type="InterPro" id="IPR029063">
    <property type="entry name" value="SAM-dependent_MTases_sf"/>
</dbReference>
<keyword evidence="3" id="KW-0808">Transferase</keyword>
<dbReference type="SUPFAM" id="SSF53335">
    <property type="entry name" value="S-adenosyl-L-methionine-dependent methyltransferases"/>
    <property type="match status" value="1"/>
</dbReference>
<name>A0A0D2FM43_9EURO</name>
<keyword evidence="2" id="KW-0489">Methyltransferase</keyword>